<evidence type="ECO:0000259" key="3">
    <source>
        <dbReference type="Pfam" id="PF13407"/>
    </source>
</evidence>
<dbReference type="SUPFAM" id="SSF53822">
    <property type="entry name" value="Periplasmic binding protein-like I"/>
    <property type="match status" value="1"/>
</dbReference>
<name>A0A5B9MMH9_9BACT</name>
<dbReference type="GO" id="GO:0030288">
    <property type="term" value="C:outer membrane-bounded periplasmic space"/>
    <property type="evidence" value="ECO:0007669"/>
    <property type="project" value="TreeGrafter"/>
</dbReference>
<dbReference type="InterPro" id="IPR028082">
    <property type="entry name" value="Peripla_BP_I"/>
</dbReference>
<protein>
    <submittedName>
        <fullName evidence="4">D-ribose-binding periplasmic protein</fullName>
    </submittedName>
</protein>
<keyword evidence="5" id="KW-1185">Reference proteome</keyword>
<proteinExistence type="inferred from homology"/>
<evidence type="ECO:0000313" key="5">
    <source>
        <dbReference type="Proteomes" id="UP000321353"/>
    </source>
</evidence>
<dbReference type="KEGG" id="smam:Mal15_41460"/>
<comment type="similarity">
    <text evidence="2">Belongs to the bacterial solute-binding protein 2 family.</text>
</comment>
<sequence>MRLPIHVKFTPLVAAALIAVGLALTGCKIEKIDDTAASGDRASENVPGASGVKTSSDGKLRIAYVTNGIASFWDIAEEGCKAAAKDFDVECLVRMPPDGTADQKRMLEELISDQVDGVAVSPIDPANQTGILNDVAAATNLITQDSDAPESNRLAYIGMNNYDAGRMCGKLVKEAMPDGGEVMLFVGRLGQLNADQRRQGIIDELLDRSNDPDRSFDPADGVLKGDKYTILDTRTDNFDFAIAKSRAEDAIVKHPSIGCMIGLFAYNPPNILEAVRGADKVGKIQVVGFDEDPDTLKAIQDGSCYGTIVQNPYQYGYKSVELLTKLARGDESALPDGGFLNIPARSIRKDNVDEFWAELKKLTGEEETDATAQ</sequence>
<organism evidence="4 5">
    <name type="scientific">Stieleria maiorica</name>
    <dbReference type="NCBI Taxonomy" id="2795974"/>
    <lineage>
        <taxon>Bacteria</taxon>
        <taxon>Pseudomonadati</taxon>
        <taxon>Planctomycetota</taxon>
        <taxon>Planctomycetia</taxon>
        <taxon>Pirellulales</taxon>
        <taxon>Pirellulaceae</taxon>
        <taxon>Stieleria</taxon>
    </lineage>
</organism>
<dbReference type="InterPro" id="IPR050555">
    <property type="entry name" value="Bact_Solute-Bind_Prot2"/>
</dbReference>
<dbReference type="Pfam" id="PF13407">
    <property type="entry name" value="Peripla_BP_4"/>
    <property type="match status" value="1"/>
</dbReference>
<dbReference type="EMBL" id="CP036264">
    <property type="protein sequence ID" value="QEG00078.1"/>
    <property type="molecule type" value="Genomic_DNA"/>
</dbReference>
<comment type="subcellular location">
    <subcellularLocation>
        <location evidence="1">Cell envelope</location>
    </subcellularLocation>
</comment>
<evidence type="ECO:0000256" key="1">
    <source>
        <dbReference type="ARBA" id="ARBA00004196"/>
    </source>
</evidence>
<dbReference type="RefSeq" id="WP_147869374.1">
    <property type="nucleotide sequence ID" value="NZ_CP036264.1"/>
</dbReference>
<dbReference type="InterPro" id="IPR025997">
    <property type="entry name" value="SBP_2_dom"/>
</dbReference>
<dbReference type="PANTHER" id="PTHR30036:SF7">
    <property type="entry name" value="ABC TRANSPORTER PERIPLASMIC-BINDING PROTEIN YPHF"/>
    <property type="match status" value="1"/>
</dbReference>
<gene>
    <name evidence="4" type="primary">rbsB_3</name>
    <name evidence="4" type="ORF">Mal15_41460</name>
</gene>
<dbReference type="Proteomes" id="UP000321353">
    <property type="component" value="Chromosome"/>
</dbReference>
<dbReference type="GO" id="GO:0030246">
    <property type="term" value="F:carbohydrate binding"/>
    <property type="evidence" value="ECO:0007669"/>
    <property type="project" value="TreeGrafter"/>
</dbReference>
<dbReference type="CDD" id="cd06314">
    <property type="entry name" value="PBP1_tmGBP"/>
    <property type="match status" value="1"/>
</dbReference>
<feature type="domain" description="Periplasmic binding protein" evidence="3">
    <location>
        <begin position="67"/>
        <end position="330"/>
    </location>
</feature>
<dbReference type="Gene3D" id="3.40.50.2300">
    <property type="match status" value="2"/>
</dbReference>
<dbReference type="PROSITE" id="PS51257">
    <property type="entry name" value="PROKAR_LIPOPROTEIN"/>
    <property type="match status" value="1"/>
</dbReference>
<accession>A0A5B9MMH9</accession>
<dbReference type="PANTHER" id="PTHR30036">
    <property type="entry name" value="D-XYLOSE-BINDING PERIPLASMIC PROTEIN"/>
    <property type="match status" value="1"/>
</dbReference>
<dbReference type="AlphaFoldDB" id="A0A5B9MMH9"/>
<reference evidence="4 5" key="1">
    <citation type="submission" date="2019-02" db="EMBL/GenBank/DDBJ databases">
        <title>Planctomycetal bacteria perform biofilm scaping via a novel small molecule.</title>
        <authorList>
            <person name="Jeske O."/>
            <person name="Boedeker C."/>
            <person name="Wiegand S."/>
            <person name="Breitling P."/>
            <person name="Kallscheuer N."/>
            <person name="Jogler M."/>
            <person name="Rohde M."/>
            <person name="Petersen J."/>
            <person name="Medema M.H."/>
            <person name="Surup F."/>
            <person name="Jogler C."/>
        </authorList>
    </citation>
    <scope>NUCLEOTIDE SEQUENCE [LARGE SCALE GENOMIC DNA]</scope>
    <source>
        <strain evidence="4 5">Mal15</strain>
    </source>
</reference>
<evidence type="ECO:0000313" key="4">
    <source>
        <dbReference type="EMBL" id="QEG00078.1"/>
    </source>
</evidence>
<evidence type="ECO:0000256" key="2">
    <source>
        <dbReference type="ARBA" id="ARBA00007639"/>
    </source>
</evidence>